<dbReference type="Proteomes" id="UP001596415">
    <property type="component" value="Unassembled WGS sequence"/>
</dbReference>
<proteinExistence type="predicted"/>
<evidence type="ECO:0000313" key="2">
    <source>
        <dbReference type="EMBL" id="MFC7358192.1"/>
    </source>
</evidence>
<sequence length="131" mass="15339">MELKKQALISDLIVMARADGKVADAEYEFVLRLADRMGFHKREVDALFENPQPSQPLFSELERITHFYKLILLMYVDNEIHEQEVITARNFGLKMGIRQGVLDQIINRVVNYEDGIIPSEELMKIFKTYYN</sequence>
<evidence type="ECO:0000259" key="1">
    <source>
        <dbReference type="Pfam" id="PF05099"/>
    </source>
</evidence>
<name>A0ABW2MTD9_9FLAO</name>
<dbReference type="SUPFAM" id="SSF158682">
    <property type="entry name" value="TerB-like"/>
    <property type="match status" value="1"/>
</dbReference>
<feature type="domain" description="Co-chaperone DjlA N-terminal" evidence="1">
    <location>
        <begin position="4"/>
        <end position="46"/>
    </location>
</feature>
<dbReference type="Gene3D" id="1.10.3680.10">
    <property type="entry name" value="TerB-like"/>
    <property type="match status" value="1"/>
</dbReference>
<keyword evidence="3" id="KW-1185">Reference proteome</keyword>
<dbReference type="CDD" id="cd07177">
    <property type="entry name" value="terB_like"/>
    <property type="match status" value="1"/>
</dbReference>
<dbReference type="InterPro" id="IPR007791">
    <property type="entry name" value="DjlA_N"/>
</dbReference>
<organism evidence="2 3">
    <name type="scientific">Jejudonia soesokkakensis</name>
    <dbReference type="NCBI Taxonomy" id="1323432"/>
    <lineage>
        <taxon>Bacteria</taxon>
        <taxon>Pseudomonadati</taxon>
        <taxon>Bacteroidota</taxon>
        <taxon>Flavobacteriia</taxon>
        <taxon>Flavobacteriales</taxon>
        <taxon>Flavobacteriaceae</taxon>
        <taxon>Jejudonia</taxon>
    </lineage>
</organism>
<dbReference type="RefSeq" id="WP_380218088.1">
    <property type="nucleotide sequence ID" value="NZ_JBHTBN010000005.1"/>
</dbReference>
<dbReference type="Pfam" id="PF05099">
    <property type="entry name" value="TerB"/>
    <property type="match status" value="1"/>
</dbReference>
<dbReference type="EMBL" id="JBHTBN010000005">
    <property type="protein sequence ID" value="MFC7358192.1"/>
    <property type="molecule type" value="Genomic_DNA"/>
</dbReference>
<accession>A0ABW2MTD9</accession>
<reference evidence="3" key="1">
    <citation type="journal article" date="2019" name="Int. J. Syst. Evol. Microbiol.">
        <title>The Global Catalogue of Microorganisms (GCM) 10K type strain sequencing project: providing services to taxonomists for standard genome sequencing and annotation.</title>
        <authorList>
            <consortium name="The Broad Institute Genomics Platform"/>
            <consortium name="The Broad Institute Genome Sequencing Center for Infectious Disease"/>
            <person name="Wu L."/>
            <person name="Ma J."/>
        </authorList>
    </citation>
    <scope>NUCLEOTIDE SEQUENCE [LARGE SCALE GENOMIC DNA]</scope>
    <source>
        <strain evidence="3">CGMCC 1.16306</strain>
    </source>
</reference>
<dbReference type="InterPro" id="IPR029024">
    <property type="entry name" value="TerB-like"/>
</dbReference>
<gene>
    <name evidence="2" type="ORF">ACFQO1_10860</name>
</gene>
<protein>
    <submittedName>
        <fullName evidence="2">TerB family tellurite resistance protein</fullName>
    </submittedName>
</protein>
<evidence type="ECO:0000313" key="3">
    <source>
        <dbReference type="Proteomes" id="UP001596415"/>
    </source>
</evidence>
<comment type="caution">
    <text evidence="2">The sequence shown here is derived from an EMBL/GenBank/DDBJ whole genome shotgun (WGS) entry which is preliminary data.</text>
</comment>